<dbReference type="Gene3D" id="3.40.50.720">
    <property type="entry name" value="NAD(P)-binding Rossmann-like Domain"/>
    <property type="match status" value="1"/>
</dbReference>
<evidence type="ECO:0000256" key="4">
    <source>
        <dbReference type="RuleBase" id="RU000363"/>
    </source>
</evidence>
<dbReference type="PANTHER" id="PTHR24322">
    <property type="entry name" value="PKSB"/>
    <property type="match status" value="1"/>
</dbReference>
<gene>
    <name evidence="5" type="ORF">LTR78_006880</name>
</gene>
<evidence type="ECO:0000256" key="1">
    <source>
        <dbReference type="ARBA" id="ARBA00006484"/>
    </source>
</evidence>
<evidence type="ECO:0008006" key="7">
    <source>
        <dbReference type="Google" id="ProtNLM"/>
    </source>
</evidence>
<evidence type="ECO:0000256" key="3">
    <source>
        <dbReference type="ARBA" id="ARBA00023002"/>
    </source>
</evidence>
<keyword evidence="6" id="KW-1185">Reference proteome</keyword>
<sequence length="368" mass="39437">MSNHVSSGQSRPWYEHITIDLLARVLNNSIFQPFIAWLALLCQSAVGASSTSFRFRATLNYACLLSLFSFLKLLDELYAYGRPRKLDWDEEVVVITGGARGLGKILAEVYGMRGASVAVLDVQKPSKESEGLAGVEVYECDVGDAEAVEKVKLQIETDLGIPTILINNAGIVYGKPLLSLGSHEVEKSFKVNTLAHFNTIRTFLPTMLASKTGGTIVTVASVLGKLGASHLSDYTATKAALIAMHSSLRAELNSPSTAPEGAANIRTVLVTPGQLSTNLFQGVKTPSSFLGPVVETVELAREIVKMVDSGMSGEISLPLYARWIDWLHVLPPGLGKLVRGLSGMDRAMEGFGAAQSKISKMAGGVKVQ</sequence>
<comment type="similarity">
    <text evidence="1 4">Belongs to the short-chain dehydrogenases/reductases (SDR) family.</text>
</comment>
<evidence type="ECO:0000313" key="6">
    <source>
        <dbReference type="Proteomes" id="UP001274830"/>
    </source>
</evidence>
<dbReference type="InterPro" id="IPR036291">
    <property type="entry name" value="NAD(P)-bd_dom_sf"/>
</dbReference>
<organism evidence="5 6">
    <name type="scientific">Recurvomyces mirabilis</name>
    <dbReference type="NCBI Taxonomy" id="574656"/>
    <lineage>
        <taxon>Eukaryota</taxon>
        <taxon>Fungi</taxon>
        <taxon>Dikarya</taxon>
        <taxon>Ascomycota</taxon>
        <taxon>Pezizomycotina</taxon>
        <taxon>Dothideomycetes</taxon>
        <taxon>Dothideomycetidae</taxon>
        <taxon>Mycosphaerellales</taxon>
        <taxon>Teratosphaeriaceae</taxon>
        <taxon>Recurvomyces</taxon>
    </lineage>
</organism>
<reference evidence="5" key="1">
    <citation type="submission" date="2023-07" db="EMBL/GenBank/DDBJ databases">
        <title>Black Yeasts Isolated from many extreme environments.</title>
        <authorList>
            <person name="Coleine C."/>
            <person name="Stajich J.E."/>
            <person name="Selbmann L."/>
        </authorList>
    </citation>
    <scope>NUCLEOTIDE SEQUENCE</scope>
    <source>
        <strain evidence="5">CCFEE 5485</strain>
    </source>
</reference>
<dbReference type="CDD" id="cd05339">
    <property type="entry name" value="17beta-HSDXI-like_SDR_c"/>
    <property type="match status" value="1"/>
</dbReference>
<dbReference type="Proteomes" id="UP001274830">
    <property type="component" value="Unassembled WGS sequence"/>
</dbReference>
<dbReference type="PANTHER" id="PTHR24322:SF736">
    <property type="entry name" value="RETINOL DEHYDROGENASE 10"/>
    <property type="match status" value="1"/>
</dbReference>
<comment type="caution">
    <text evidence="5">The sequence shown here is derived from an EMBL/GenBank/DDBJ whole genome shotgun (WGS) entry which is preliminary data.</text>
</comment>
<dbReference type="EMBL" id="JAUTXT010000026">
    <property type="protein sequence ID" value="KAK3673334.1"/>
    <property type="molecule type" value="Genomic_DNA"/>
</dbReference>
<protein>
    <recommendedName>
        <fullName evidence="7">NAD(P)-binding protein</fullName>
    </recommendedName>
</protein>
<proteinExistence type="inferred from homology"/>
<dbReference type="SUPFAM" id="SSF51735">
    <property type="entry name" value="NAD(P)-binding Rossmann-fold domains"/>
    <property type="match status" value="1"/>
</dbReference>
<dbReference type="PROSITE" id="PS00061">
    <property type="entry name" value="ADH_SHORT"/>
    <property type="match status" value="1"/>
</dbReference>
<dbReference type="InterPro" id="IPR020904">
    <property type="entry name" value="Sc_DH/Rdtase_CS"/>
</dbReference>
<evidence type="ECO:0000313" key="5">
    <source>
        <dbReference type="EMBL" id="KAK3673334.1"/>
    </source>
</evidence>
<evidence type="ECO:0000256" key="2">
    <source>
        <dbReference type="ARBA" id="ARBA00022857"/>
    </source>
</evidence>
<keyword evidence="3" id="KW-0560">Oxidoreductase</keyword>
<dbReference type="PRINTS" id="PR00080">
    <property type="entry name" value="SDRFAMILY"/>
</dbReference>
<dbReference type="InterPro" id="IPR002347">
    <property type="entry name" value="SDR_fam"/>
</dbReference>
<accession>A0AAE0WKD7</accession>
<dbReference type="GO" id="GO:0016616">
    <property type="term" value="F:oxidoreductase activity, acting on the CH-OH group of donors, NAD or NADP as acceptor"/>
    <property type="evidence" value="ECO:0007669"/>
    <property type="project" value="TreeGrafter"/>
</dbReference>
<name>A0AAE0WKD7_9PEZI</name>
<dbReference type="AlphaFoldDB" id="A0AAE0WKD7"/>
<dbReference type="Pfam" id="PF00106">
    <property type="entry name" value="adh_short"/>
    <property type="match status" value="1"/>
</dbReference>
<dbReference type="PRINTS" id="PR00081">
    <property type="entry name" value="GDHRDH"/>
</dbReference>
<keyword evidence="2" id="KW-0521">NADP</keyword>